<evidence type="ECO:0000256" key="14">
    <source>
        <dbReference type="ARBA" id="ARBA00024013"/>
    </source>
</evidence>
<reference evidence="17" key="1">
    <citation type="submission" date="2020-11" db="EMBL/GenBank/DDBJ databases">
        <authorList>
            <consortium name="DOE Joint Genome Institute"/>
            <person name="Ahrendt S."/>
            <person name="Riley R."/>
            <person name="Andreopoulos W."/>
            <person name="Labutti K."/>
            <person name="Pangilinan J."/>
            <person name="Ruiz-Duenas F.J."/>
            <person name="Barrasa J.M."/>
            <person name="Sanchez-Garcia M."/>
            <person name="Camarero S."/>
            <person name="Miyauchi S."/>
            <person name="Serrano A."/>
            <person name="Linde D."/>
            <person name="Babiker R."/>
            <person name="Drula E."/>
            <person name="Ayuso-Fernandez I."/>
            <person name="Pacheco R."/>
            <person name="Padilla G."/>
            <person name="Ferreira P."/>
            <person name="Barriuso J."/>
            <person name="Kellner H."/>
            <person name="Castanera R."/>
            <person name="Alfaro M."/>
            <person name="Ramirez L."/>
            <person name="Pisabarro A.G."/>
            <person name="Kuo A."/>
            <person name="Tritt A."/>
            <person name="Lipzen A."/>
            <person name="He G."/>
            <person name="Yan M."/>
            <person name="Ng V."/>
            <person name="Cullen D."/>
            <person name="Martin F."/>
            <person name="Rosso M.-N."/>
            <person name="Henrissat B."/>
            <person name="Hibbett D."/>
            <person name="Martinez A.T."/>
            <person name="Grigoriev I.V."/>
        </authorList>
    </citation>
    <scope>NUCLEOTIDE SEQUENCE</scope>
    <source>
        <strain evidence="17">CBS 247.69</strain>
    </source>
</reference>
<evidence type="ECO:0000256" key="10">
    <source>
        <dbReference type="ARBA" id="ARBA00022842"/>
    </source>
</evidence>
<evidence type="ECO:0000256" key="12">
    <source>
        <dbReference type="ARBA" id="ARBA00022989"/>
    </source>
</evidence>
<gene>
    <name evidence="17" type="ORF">BDZ94DRAFT_1258002</name>
</gene>
<dbReference type="Gene3D" id="3.40.50.300">
    <property type="entry name" value="P-loop containing nucleotide triphosphate hydrolases"/>
    <property type="match status" value="1"/>
</dbReference>
<comment type="subcellular location">
    <subcellularLocation>
        <location evidence="2">Membrane</location>
        <topology evidence="2">Single-pass membrane protein</topology>
    </subcellularLocation>
    <subcellularLocation>
        <location evidence="14">Plastid</location>
        <location evidence="14">Chloroplast outer membrane</location>
    </subcellularLocation>
</comment>
<dbReference type="OrthoDB" id="8954335at2759"/>
<keyword evidence="11" id="KW-0653">Protein transport</keyword>
<evidence type="ECO:0000256" key="3">
    <source>
        <dbReference type="ARBA" id="ARBA00022448"/>
    </source>
</evidence>
<evidence type="ECO:0000313" key="17">
    <source>
        <dbReference type="EMBL" id="KAF9463765.1"/>
    </source>
</evidence>
<evidence type="ECO:0000256" key="8">
    <source>
        <dbReference type="ARBA" id="ARBA00022801"/>
    </source>
</evidence>
<keyword evidence="10" id="KW-0460">Magnesium</keyword>
<evidence type="ECO:0000259" key="16">
    <source>
        <dbReference type="Pfam" id="PF01926"/>
    </source>
</evidence>
<dbReference type="GO" id="GO:0005525">
    <property type="term" value="F:GTP binding"/>
    <property type="evidence" value="ECO:0007669"/>
    <property type="project" value="InterPro"/>
</dbReference>
<name>A0A9P6CIY3_9AGAR</name>
<keyword evidence="6" id="KW-0812">Transmembrane</keyword>
<dbReference type="PANTHER" id="PTHR10903">
    <property type="entry name" value="GTPASE, IMAP FAMILY MEMBER-RELATED"/>
    <property type="match status" value="1"/>
</dbReference>
<dbReference type="Proteomes" id="UP000807353">
    <property type="component" value="Unassembled WGS sequence"/>
</dbReference>
<evidence type="ECO:0000313" key="18">
    <source>
        <dbReference type="Proteomes" id="UP000807353"/>
    </source>
</evidence>
<keyword evidence="9" id="KW-1002">Plastid outer membrane</keyword>
<dbReference type="Pfam" id="PF01926">
    <property type="entry name" value="MMR_HSR1"/>
    <property type="match status" value="1"/>
</dbReference>
<dbReference type="EMBL" id="MU150259">
    <property type="protein sequence ID" value="KAF9463765.1"/>
    <property type="molecule type" value="Genomic_DNA"/>
</dbReference>
<evidence type="ECO:0000256" key="9">
    <source>
        <dbReference type="ARBA" id="ARBA00022805"/>
    </source>
</evidence>
<dbReference type="GO" id="GO:0015031">
    <property type="term" value="P:protein transport"/>
    <property type="evidence" value="ECO:0007669"/>
    <property type="project" value="UniProtKB-KW"/>
</dbReference>
<protein>
    <submittedName>
        <fullName evidence="17">P-loop containing nucleoside triphosphate hydrolase protein</fullName>
    </submittedName>
</protein>
<comment type="caution">
    <text evidence="17">The sequence shown here is derived from an EMBL/GenBank/DDBJ whole genome shotgun (WGS) entry which is preliminary data.</text>
</comment>
<keyword evidence="18" id="KW-1185">Reference proteome</keyword>
<proteinExistence type="predicted"/>
<evidence type="ECO:0000256" key="1">
    <source>
        <dbReference type="ARBA" id="ARBA00001946"/>
    </source>
</evidence>
<evidence type="ECO:0000256" key="13">
    <source>
        <dbReference type="ARBA" id="ARBA00023136"/>
    </source>
</evidence>
<sequence>MSLPFEPPPPYDSSRDGKTFNKDETINIAVFGSTGSGKSTLINLLTGANFGVSSELQSCTQNVSITEKVNLDGRLYRFIDTPGFDDTDRSEVEILKIIAEFLGTHYVQGASIHGILYLHRISDIRMGNASRRSFRLFRKLCGEASLRNMVIVTTMWNRISEVEGERRESELRQDDKFFKPIIDEGAIMIRHDNTFPSALQLVKFISEHPKYPVPLAIQIELITQGKQIVETNAGRELEYELQGLSQKHKKELEDMLEEHKRLVADRDRRERDEMAEELAQLRSDLTRVTNELNNLQVKVEEDFDAERMWKRMSREARVITMFMRSQGGGAQQSPENLRFWAALGDTTRAAKKLSSLFDRHPMPSELQDNLFNYSKNSFNIPGRINKELGQWVRTQANDVKSMEKVMEKVVHNASKPKKRGILALWFG</sequence>
<dbReference type="GO" id="GO:0016787">
    <property type="term" value="F:hydrolase activity"/>
    <property type="evidence" value="ECO:0007669"/>
    <property type="project" value="UniProtKB-KW"/>
</dbReference>
<keyword evidence="4" id="KW-0150">Chloroplast</keyword>
<evidence type="ECO:0000256" key="2">
    <source>
        <dbReference type="ARBA" id="ARBA00004167"/>
    </source>
</evidence>
<dbReference type="GO" id="GO:0046872">
    <property type="term" value="F:metal ion binding"/>
    <property type="evidence" value="ECO:0007669"/>
    <property type="project" value="UniProtKB-KW"/>
</dbReference>
<keyword evidence="13" id="KW-0472">Membrane</keyword>
<dbReference type="InterPro" id="IPR045058">
    <property type="entry name" value="GIMA/IAN/Toc"/>
</dbReference>
<dbReference type="CDD" id="cd00882">
    <property type="entry name" value="Ras_like_GTPase"/>
    <property type="match status" value="1"/>
</dbReference>
<dbReference type="SUPFAM" id="SSF52540">
    <property type="entry name" value="P-loop containing nucleoside triphosphate hydrolases"/>
    <property type="match status" value="2"/>
</dbReference>
<keyword evidence="3" id="KW-0813">Transport</keyword>
<dbReference type="InterPro" id="IPR006073">
    <property type="entry name" value="GTP-bd"/>
</dbReference>
<evidence type="ECO:0000256" key="11">
    <source>
        <dbReference type="ARBA" id="ARBA00022927"/>
    </source>
</evidence>
<evidence type="ECO:0000256" key="7">
    <source>
        <dbReference type="ARBA" id="ARBA00022723"/>
    </source>
</evidence>
<keyword evidence="12" id="KW-1133">Transmembrane helix</keyword>
<evidence type="ECO:0000256" key="5">
    <source>
        <dbReference type="ARBA" id="ARBA00022640"/>
    </source>
</evidence>
<evidence type="ECO:0000256" key="4">
    <source>
        <dbReference type="ARBA" id="ARBA00022528"/>
    </source>
</evidence>
<keyword evidence="8 17" id="KW-0378">Hydrolase</keyword>
<keyword evidence="15" id="KW-0175">Coiled coil</keyword>
<accession>A0A9P6CIY3</accession>
<feature type="domain" description="G" evidence="16">
    <location>
        <begin position="28"/>
        <end position="91"/>
    </location>
</feature>
<evidence type="ECO:0000256" key="15">
    <source>
        <dbReference type="SAM" id="Coils"/>
    </source>
</evidence>
<organism evidence="17 18">
    <name type="scientific">Collybia nuda</name>
    <dbReference type="NCBI Taxonomy" id="64659"/>
    <lineage>
        <taxon>Eukaryota</taxon>
        <taxon>Fungi</taxon>
        <taxon>Dikarya</taxon>
        <taxon>Basidiomycota</taxon>
        <taxon>Agaricomycotina</taxon>
        <taxon>Agaricomycetes</taxon>
        <taxon>Agaricomycetidae</taxon>
        <taxon>Agaricales</taxon>
        <taxon>Tricholomatineae</taxon>
        <taxon>Clitocybaceae</taxon>
        <taxon>Collybia</taxon>
    </lineage>
</organism>
<dbReference type="InterPro" id="IPR027417">
    <property type="entry name" value="P-loop_NTPase"/>
</dbReference>
<keyword evidence="7" id="KW-0479">Metal-binding</keyword>
<dbReference type="AlphaFoldDB" id="A0A9P6CIY3"/>
<dbReference type="PANTHER" id="PTHR10903:SF135">
    <property type="entry name" value="TRANSLOCASE OF CHLOROPLAST 120, CHLOROPLASTIC-RELATED"/>
    <property type="match status" value="1"/>
</dbReference>
<comment type="cofactor">
    <cofactor evidence="1">
        <name>Mg(2+)</name>
        <dbReference type="ChEBI" id="CHEBI:18420"/>
    </cofactor>
</comment>
<keyword evidence="5" id="KW-0934">Plastid</keyword>
<dbReference type="GO" id="GO:0016020">
    <property type="term" value="C:membrane"/>
    <property type="evidence" value="ECO:0007669"/>
    <property type="project" value="UniProtKB-SubCell"/>
</dbReference>
<feature type="coiled-coil region" evidence="15">
    <location>
        <begin position="245"/>
        <end position="298"/>
    </location>
</feature>
<evidence type="ECO:0000256" key="6">
    <source>
        <dbReference type="ARBA" id="ARBA00022692"/>
    </source>
</evidence>